<dbReference type="Gene3D" id="3.40.50.720">
    <property type="entry name" value="NAD(P)-binding Rossmann-like Domain"/>
    <property type="match status" value="1"/>
</dbReference>
<accession>A0A1G6VBB6</accession>
<proteinExistence type="inferred from homology"/>
<dbReference type="NCBIfam" id="NF006099">
    <property type="entry name" value="PRK08251.1"/>
    <property type="match status" value="1"/>
</dbReference>
<dbReference type="GO" id="GO:0016020">
    <property type="term" value="C:membrane"/>
    <property type="evidence" value="ECO:0007669"/>
    <property type="project" value="TreeGrafter"/>
</dbReference>
<evidence type="ECO:0000256" key="2">
    <source>
        <dbReference type="ARBA" id="ARBA00023002"/>
    </source>
</evidence>
<dbReference type="SUPFAM" id="SSF51735">
    <property type="entry name" value="NAD(P)-binding Rossmann-fold domains"/>
    <property type="match status" value="1"/>
</dbReference>
<protein>
    <recommendedName>
        <fullName evidence="5">Short-chain dehydrogenase</fullName>
    </recommendedName>
</protein>
<dbReference type="Pfam" id="PF00106">
    <property type="entry name" value="adh_short"/>
    <property type="match status" value="1"/>
</dbReference>
<dbReference type="STRING" id="1271860.SAMN05216174_11247"/>
<dbReference type="PANTHER" id="PTHR44196">
    <property type="entry name" value="DEHYDROGENASE/REDUCTASE SDR FAMILY MEMBER 7B"/>
    <property type="match status" value="1"/>
</dbReference>
<name>A0A1G6VBB6_9PSEU</name>
<dbReference type="EMBL" id="FMZZ01000012">
    <property type="protein sequence ID" value="SDD51000.1"/>
    <property type="molecule type" value="Genomic_DNA"/>
</dbReference>
<keyword evidence="4" id="KW-1185">Reference proteome</keyword>
<evidence type="ECO:0000313" key="3">
    <source>
        <dbReference type="EMBL" id="SDD51000.1"/>
    </source>
</evidence>
<keyword evidence="2" id="KW-0560">Oxidoreductase</keyword>
<evidence type="ECO:0000313" key="4">
    <source>
        <dbReference type="Proteomes" id="UP000199501"/>
    </source>
</evidence>
<evidence type="ECO:0008006" key="5">
    <source>
        <dbReference type="Google" id="ProtNLM"/>
    </source>
</evidence>
<comment type="similarity">
    <text evidence="1">Belongs to the short-chain dehydrogenases/reductases (SDR) family.</text>
</comment>
<dbReference type="AlphaFoldDB" id="A0A1G6VBB6"/>
<evidence type="ECO:0000256" key="1">
    <source>
        <dbReference type="ARBA" id="ARBA00006484"/>
    </source>
</evidence>
<dbReference type="RefSeq" id="WP_091454464.1">
    <property type="nucleotide sequence ID" value="NZ_FMZZ01000012.1"/>
</dbReference>
<dbReference type="InterPro" id="IPR036291">
    <property type="entry name" value="NAD(P)-bd_dom_sf"/>
</dbReference>
<dbReference type="PRINTS" id="PR00081">
    <property type="entry name" value="GDHRDH"/>
</dbReference>
<reference evidence="4" key="1">
    <citation type="submission" date="2016-10" db="EMBL/GenBank/DDBJ databases">
        <authorList>
            <person name="Varghese N."/>
            <person name="Submissions S."/>
        </authorList>
    </citation>
    <scope>NUCLEOTIDE SEQUENCE [LARGE SCALE GENOMIC DNA]</scope>
    <source>
        <strain evidence="4">IBRC-M 10403</strain>
    </source>
</reference>
<dbReference type="InterPro" id="IPR002347">
    <property type="entry name" value="SDR_fam"/>
</dbReference>
<dbReference type="GO" id="GO:0016491">
    <property type="term" value="F:oxidoreductase activity"/>
    <property type="evidence" value="ECO:0007669"/>
    <property type="project" value="UniProtKB-KW"/>
</dbReference>
<organism evidence="3 4">
    <name type="scientific">Actinokineospora iranica</name>
    <dbReference type="NCBI Taxonomy" id="1271860"/>
    <lineage>
        <taxon>Bacteria</taxon>
        <taxon>Bacillati</taxon>
        <taxon>Actinomycetota</taxon>
        <taxon>Actinomycetes</taxon>
        <taxon>Pseudonocardiales</taxon>
        <taxon>Pseudonocardiaceae</taxon>
        <taxon>Actinokineospora</taxon>
    </lineage>
</organism>
<gene>
    <name evidence="3" type="ORF">SAMN05216174_11247</name>
</gene>
<dbReference type="PANTHER" id="PTHR44196:SF1">
    <property type="entry name" value="DEHYDROGENASE_REDUCTASE SDR FAMILY MEMBER 7B"/>
    <property type="match status" value="1"/>
</dbReference>
<dbReference type="OrthoDB" id="9797538at2"/>
<sequence>MSRKRILITGASSGLGEEMARQFAAKGRDLALAARRTERLEELRDELVKANPGVKVAVRALDVNDHDAVFKIFGEFRTELGGIDRVIVNAGLGKGQPVGTGYFYANKQTAETNFVAALAQCEAAMEIFRDQNAGHLVVISSMSAMRGMPKNLSTYAATKAGISTLAEGIRADTLKTPIKVTTVYPGYIRSEMNDKVKKTPLMVDTVPGVQAMVKAIEREVGSACAPAWPWTLLGFAMRNLPLGIVAKMS</sequence>
<dbReference type="Proteomes" id="UP000199501">
    <property type="component" value="Unassembled WGS sequence"/>
</dbReference>